<dbReference type="InterPro" id="IPR009783">
    <property type="entry name" value="DUF1348"/>
</dbReference>
<dbReference type="PANTHER" id="PTHR31757">
    <property type="entry name" value="SLL0781 PROTEIN"/>
    <property type="match status" value="1"/>
</dbReference>
<protein>
    <submittedName>
        <fullName evidence="1">DUF1348 family protein</fullName>
    </submittedName>
</protein>
<evidence type="ECO:0000313" key="2">
    <source>
        <dbReference type="Proteomes" id="UP001596230"/>
    </source>
</evidence>
<reference evidence="2" key="1">
    <citation type="journal article" date="2019" name="Int. J. Syst. Evol. Microbiol.">
        <title>The Global Catalogue of Microorganisms (GCM) 10K type strain sequencing project: providing services to taxonomists for standard genome sequencing and annotation.</title>
        <authorList>
            <consortium name="The Broad Institute Genomics Platform"/>
            <consortium name="The Broad Institute Genome Sequencing Center for Infectious Disease"/>
            <person name="Wu L."/>
            <person name="Ma J."/>
        </authorList>
    </citation>
    <scope>NUCLEOTIDE SEQUENCE [LARGE SCALE GENOMIC DNA]</scope>
    <source>
        <strain evidence="2">CGMCC 1.18518</strain>
    </source>
</reference>
<name>A0ABW1VVU7_9GAMM</name>
<evidence type="ECO:0000313" key="1">
    <source>
        <dbReference type="EMBL" id="MFC6377413.1"/>
    </source>
</evidence>
<dbReference type="SUPFAM" id="SSF54427">
    <property type="entry name" value="NTF2-like"/>
    <property type="match status" value="1"/>
</dbReference>
<dbReference type="Pfam" id="PF07080">
    <property type="entry name" value="DUF1348"/>
    <property type="match status" value="1"/>
</dbReference>
<dbReference type="PANTHER" id="PTHR31757:SF0">
    <property type="entry name" value="SLL0781 PROTEIN"/>
    <property type="match status" value="1"/>
</dbReference>
<dbReference type="EMBL" id="JBHSUB010000006">
    <property type="protein sequence ID" value="MFC6377413.1"/>
    <property type="molecule type" value="Genomic_DNA"/>
</dbReference>
<organism evidence="1 2">
    <name type="scientific">Tatumella terrea</name>
    <dbReference type="NCBI Taxonomy" id="419007"/>
    <lineage>
        <taxon>Bacteria</taxon>
        <taxon>Pseudomonadati</taxon>
        <taxon>Pseudomonadota</taxon>
        <taxon>Gammaproteobacteria</taxon>
        <taxon>Enterobacterales</taxon>
        <taxon>Erwiniaceae</taxon>
        <taxon>Tatumella</taxon>
    </lineage>
</organism>
<dbReference type="Proteomes" id="UP001596230">
    <property type="component" value="Unassembled WGS sequence"/>
</dbReference>
<comment type="caution">
    <text evidence="1">The sequence shown here is derived from an EMBL/GenBank/DDBJ whole genome shotgun (WGS) entry which is preliminary data.</text>
</comment>
<keyword evidence="2" id="KW-1185">Reference proteome</keyword>
<dbReference type="Gene3D" id="3.10.450.50">
    <property type="match status" value="1"/>
</dbReference>
<accession>A0ABW1VVU7</accession>
<dbReference type="RefSeq" id="WP_212712503.1">
    <property type="nucleotide sequence ID" value="NZ_JBHSUB010000006.1"/>
</dbReference>
<sequence>MELCHPLPPFTAGTAAEKVRMAENAWNSRDPLRVSLVYSPQTYWRNRNEEVRGREEVVQFLTRKWRKEMDYRLIKQLWAWTDNKIAVRFAYEWHDEAGNWFRSYGNENWEFNEQGLMVKRFACINDLPISTGERLFFWSGTQRPADHPELDSLGL</sequence>
<dbReference type="InterPro" id="IPR032710">
    <property type="entry name" value="NTF2-like_dom_sf"/>
</dbReference>
<proteinExistence type="predicted"/>
<gene>
    <name evidence="1" type="ORF">ACFP9W_04805</name>
</gene>